<feature type="compositionally biased region" description="Basic and acidic residues" evidence="1">
    <location>
        <begin position="417"/>
        <end position="430"/>
    </location>
</feature>
<feature type="region of interest" description="Disordered" evidence="1">
    <location>
        <begin position="676"/>
        <end position="747"/>
    </location>
</feature>
<feature type="compositionally biased region" description="Acidic residues" evidence="1">
    <location>
        <begin position="468"/>
        <end position="479"/>
    </location>
</feature>
<dbReference type="OrthoDB" id="3270368at2759"/>
<feature type="compositionally biased region" description="Basic and acidic residues" evidence="1">
    <location>
        <begin position="585"/>
        <end position="594"/>
    </location>
</feature>
<organism evidence="2 3">
    <name type="scientific">Coprinellus micaceus</name>
    <name type="common">Glistening ink-cap mushroom</name>
    <name type="synonym">Coprinus micaceus</name>
    <dbReference type="NCBI Taxonomy" id="71717"/>
    <lineage>
        <taxon>Eukaryota</taxon>
        <taxon>Fungi</taxon>
        <taxon>Dikarya</taxon>
        <taxon>Basidiomycota</taxon>
        <taxon>Agaricomycotina</taxon>
        <taxon>Agaricomycetes</taxon>
        <taxon>Agaricomycetidae</taxon>
        <taxon>Agaricales</taxon>
        <taxon>Agaricineae</taxon>
        <taxon>Psathyrellaceae</taxon>
        <taxon>Coprinellus</taxon>
    </lineage>
</organism>
<feature type="compositionally biased region" description="Polar residues" evidence="1">
    <location>
        <begin position="401"/>
        <end position="416"/>
    </location>
</feature>
<feature type="region of interest" description="Disordered" evidence="1">
    <location>
        <begin position="936"/>
        <end position="975"/>
    </location>
</feature>
<dbReference type="Proteomes" id="UP000298030">
    <property type="component" value="Unassembled WGS sequence"/>
</dbReference>
<dbReference type="AlphaFoldDB" id="A0A4Y7TQ56"/>
<evidence type="ECO:0000256" key="1">
    <source>
        <dbReference type="SAM" id="MobiDB-lite"/>
    </source>
</evidence>
<sequence>MENIKLALQSLTKGISQPEDTLTDEAFLKFSDLLRHTIQPLYRQNLDLALNFTSAVFSALHTAKVSSAKDSSSRMVWEMIQSSILSGLLTATEQAFMLLSELVCGHAAGAAGFRKELNGGRRLGYAVLNMRDFLPLEALLELFANLLFSFKNGKSDRTKFIQDAFNASLFRSPQLVATWVKVTSSSVWESTSSHVIKIISSLNVTFPQPFDVSNFQLKGLQTENVDSLYIESEKATIPSQFHFDTSSTSRFRPLKEDVTVSLAMKKPPVIGKKPLETEYNIIACQWAMEKNDVKRFLNTLKHRKVPVKSPRLDSQRKLSVAEAISLDLSSDVGPPKPTQEKAIAIAKLWDGTGQSRGADNATTSPLLHAIFPPKSGELNTTSLIDEPSVFIDDKGNLADLPTQQDRMSGLESSPTESTRKPKVSSDDLLKRSLSLLMSASNRAQDERDDAQPRTMRRRKSHNIIVSDNESELTDADEDQSYAPTPTPSRRRSPRLNRVSRAPALERIPEGNVAPAPAPVAKKKSTSTVQRVEPRPTVRTRSARNKENEDAVKPVPPKPLKRSVSPELVTPSDEEPPLPPAKKARRSPEKEEQQRPELILSQTQRPLRKKQEVESRRTGKKATQMKDRAGKPKPRPVPINKKTTRSTVKERVKAEVDEDIEMEDVKPALSVLKQVEPEGEPGASVPALNQHQPMSVVKTEPNPVKLDTTTPHSKAHEGKNIKPSSHKPRKATVHSGFDSEPPIPPVVKSVPSEDLELIGGHVNFGSDTFVTEPPLAEYYIPLKSAPETSPVPEDEPIVIKEEPEDIAMIDLTSPARERSLASPIPMPARSSTPPPAPVAVAPGAHSKPELKKVPAPFIAAAPVPRRQEVFELKELSEVKRGKPQGVNVIGGEAGAPKPKAGLSSAKPAERQDEQYDLEPVLPKKYFPEPIETIVQQYQRPKPAHTQHRQSAKGKQSRGYTLQRPVVHAQGRRPEQRTPTYLKQQRFVSGPPREKYGFGNGVLREIQEALADRVNYRFEETRQEMTQAQLALLHQAAEDLKPMAREAEEHVHALVELEAEYGSHRRKIMTGIDTLRKSTTQLTGALKQVLQHHNRNSLAKKFPSKLFSKPPPRCAVCWGVKEARFA</sequence>
<proteinExistence type="predicted"/>
<comment type="caution">
    <text evidence="2">The sequence shown here is derived from an EMBL/GenBank/DDBJ whole genome shotgun (WGS) entry which is preliminary data.</text>
</comment>
<feature type="region of interest" description="Disordered" evidence="1">
    <location>
        <begin position="882"/>
        <end position="912"/>
    </location>
</feature>
<feature type="region of interest" description="Disordered" evidence="1">
    <location>
        <begin position="784"/>
        <end position="803"/>
    </location>
</feature>
<feature type="compositionally biased region" description="Basic residues" evidence="1">
    <location>
        <begin position="940"/>
        <end position="954"/>
    </location>
</feature>
<feature type="compositionally biased region" description="Acidic residues" evidence="1">
    <location>
        <begin position="791"/>
        <end position="803"/>
    </location>
</feature>
<feature type="region of interest" description="Disordered" evidence="1">
    <location>
        <begin position="394"/>
        <end position="654"/>
    </location>
</feature>
<evidence type="ECO:0000313" key="3">
    <source>
        <dbReference type="Proteomes" id="UP000298030"/>
    </source>
</evidence>
<gene>
    <name evidence="2" type="ORF">FA13DRAFT_1706388</name>
</gene>
<protein>
    <submittedName>
        <fullName evidence="2">Uncharacterized protein</fullName>
    </submittedName>
</protein>
<evidence type="ECO:0000313" key="2">
    <source>
        <dbReference type="EMBL" id="TEB36101.1"/>
    </source>
</evidence>
<dbReference type="EMBL" id="QPFP01000006">
    <property type="protein sequence ID" value="TEB36101.1"/>
    <property type="molecule type" value="Genomic_DNA"/>
</dbReference>
<keyword evidence="3" id="KW-1185">Reference proteome</keyword>
<accession>A0A4Y7TQ56</accession>
<feature type="compositionally biased region" description="Low complexity" evidence="1">
    <location>
        <begin position="431"/>
        <end position="440"/>
    </location>
</feature>
<name>A0A4Y7TQ56_COPMI</name>
<reference evidence="2 3" key="1">
    <citation type="journal article" date="2019" name="Nat. Ecol. Evol.">
        <title>Megaphylogeny resolves global patterns of mushroom evolution.</title>
        <authorList>
            <person name="Varga T."/>
            <person name="Krizsan K."/>
            <person name="Foldi C."/>
            <person name="Dima B."/>
            <person name="Sanchez-Garcia M."/>
            <person name="Sanchez-Ramirez S."/>
            <person name="Szollosi G.J."/>
            <person name="Szarkandi J.G."/>
            <person name="Papp V."/>
            <person name="Albert L."/>
            <person name="Andreopoulos W."/>
            <person name="Angelini C."/>
            <person name="Antonin V."/>
            <person name="Barry K.W."/>
            <person name="Bougher N.L."/>
            <person name="Buchanan P."/>
            <person name="Buyck B."/>
            <person name="Bense V."/>
            <person name="Catcheside P."/>
            <person name="Chovatia M."/>
            <person name="Cooper J."/>
            <person name="Damon W."/>
            <person name="Desjardin D."/>
            <person name="Finy P."/>
            <person name="Geml J."/>
            <person name="Haridas S."/>
            <person name="Hughes K."/>
            <person name="Justo A."/>
            <person name="Karasinski D."/>
            <person name="Kautmanova I."/>
            <person name="Kiss B."/>
            <person name="Kocsube S."/>
            <person name="Kotiranta H."/>
            <person name="LaButti K.M."/>
            <person name="Lechner B.E."/>
            <person name="Liimatainen K."/>
            <person name="Lipzen A."/>
            <person name="Lukacs Z."/>
            <person name="Mihaltcheva S."/>
            <person name="Morgado L.N."/>
            <person name="Niskanen T."/>
            <person name="Noordeloos M.E."/>
            <person name="Ohm R.A."/>
            <person name="Ortiz-Santana B."/>
            <person name="Ovrebo C."/>
            <person name="Racz N."/>
            <person name="Riley R."/>
            <person name="Savchenko A."/>
            <person name="Shiryaev A."/>
            <person name="Soop K."/>
            <person name="Spirin V."/>
            <person name="Szebenyi C."/>
            <person name="Tomsovsky M."/>
            <person name="Tulloss R.E."/>
            <person name="Uehling J."/>
            <person name="Grigoriev I.V."/>
            <person name="Vagvolgyi C."/>
            <person name="Papp T."/>
            <person name="Martin F.M."/>
            <person name="Miettinen O."/>
            <person name="Hibbett D.S."/>
            <person name="Nagy L.G."/>
        </authorList>
    </citation>
    <scope>NUCLEOTIDE SEQUENCE [LARGE SCALE GENOMIC DNA]</scope>
    <source>
        <strain evidence="2 3">FP101781</strain>
    </source>
</reference>
<dbReference type="STRING" id="71717.A0A4Y7TQ56"/>